<accession>A0AA88TT84</accession>
<feature type="compositionally biased region" description="Basic and acidic residues" evidence="1">
    <location>
        <begin position="138"/>
        <end position="149"/>
    </location>
</feature>
<protein>
    <submittedName>
        <fullName evidence="2">Uncharacterized protein</fullName>
    </submittedName>
</protein>
<evidence type="ECO:0000256" key="1">
    <source>
        <dbReference type="SAM" id="MobiDB-lite"/>
    </source>
</evidence>
<gene>
    <name evidence="2" type="ORF">Q8A67_015260</name>
</gene>
<dbReference type="AlphaFoldDB" id="A0AA88TT84"/>
<feature type="compositionally biased region" description="Basic and acidic residues" evidence="1">
    <location>
        <begin position="24"/>
        <end position="46"/>
    </location>
</feature>
<keyword evidence="3" id="KW-1185">Reference proteome</keyword>
<feature type="compositionally biased region" description="Low complexity" evidence="1">
    <location>
        <begin position="48"/>
        <end position="61"/>
    </location>
</feature>
<sequence length="163" mass="18422">METEHRLMRCPGPSEPGVSGQDTPRQDVALEHRYPPNVHRKIDPKRVTPSSMASTGSSPGSHPIRLPLGNRYNFLRKKAIRVWNGMSPCQGEWIGSEMMEVRGGKRSRARPIFKITFDRGNNHTRPGNGSVKDLSPLECKKEQDIDPSPRKNHPRRSDTFGMK</sequence>
<comment type="caution">
    <text evidence="2">The sequence shown here is derived from an EMBL/GenBank/DDBJ whole genome shotgun (WGS) entry which is preliminary data.</text>
</comment>
<proteinExistence type="predicted"/>
<evidence type="ECO:0000313" key="3">
    <source>
        <dbReference type="Proteomes" id="UP001187343"/>
    </source>
</evidence>
<name>A0AA88TT84_9TELE</name>
<dbReference type="EMBL" id="JAUYZG010000015">
    <property type="protein sequence ID" value="KAK2887032.1"/>
    <property type="molecule type" value="Genomic_DNA"/>
</dbReference>
<reference evidence="2" key="1">
    <citation type="submission" date="2023-08" db="EMBL/GenBank/DDBJ databases">
        <title>Chromosome-level Genome Assembly of mud carp (Cirrhinus molitorella).</title>
        <authorList>
            <person name="Liu H."/>
        </authorList>
    </citation>
    <scope>NUCLEOTIDE SEQUENCE</scope>
    <source>
        <strain evidence="2">Prfri</strain>
        <tissue evidence="2">Muscle</tissue>
    </source>
</reference>
<dbReference type="Proteomes" id="UP001187343">
    <property type="component" value="Unassembled WGS sequence"/>
</dbReference>
<feature type="region of interest" description="Disordered" evidence="1">
    <location>
        <begin position="118"/>
        <end position="163"/>
    </location>
</feature>
<feature type="region of interest" description="Disordered" evidence="1">
    <location>
        <begin position="1"/>
        <end position="67"/>
    </location>
</feature>
<evidence type="ECO:0000313" key="2">
    <source>
        <dbReference type="EMBL" id="KAK2887032.1"/>
    </source>
</evidence>
<organism evidence="2 3">
    <name type="scientific">Cirrhinus molitorella</name>
    <name type="common">mud carp</name>
    <dbReference type="NCBI Taxonomy" id="172907"/>
    <lineage>
        <taxon>Eukaryota</taxon>
        <taxon>Metazoa</taxon>
        <taxon>Chordata</taxon>
        <taxon>Craniata</taxon>
        <taxon>Vertebrata</taxon>
        <taxon>Euteleostomi</taxon>
        <taxon>Actinopterygii</taxon>
        <taxon>Neopterygii</taxon>
        <taxon>Teleostei</taxon>
        <taxon>Ostariophysi</taxon>
        <taxon>Cypriniformes</taxon>
        <taxon>Cyprinidae</taxon>
        <taxon>Labeoninae</taxon>
        <taxon>Labeonini</taxon>
        <taxon>Cirrhinus</taxon>
    </lineage>
</organism>